<dbReference type="GO" id="GO:0003676">
    <property type="term" value="F:nucleic acid binding"/>
    <property type="evidence" value="ECO:0007669"/>
    <property type="project" value="InterPro"/>
</dbReference>
<keyword evidence="4" id="KW-1185">Reference proteome</keyword>
<evidence type="ECO:0000256" key="1">
    <source>
        <dbReference type="ARBA" id="ARBA00006738"/>
    </source>
</evidence>
<evidence type="ECO:0000313" key="3">
    <source>
        <dbReference type="EMBL" id="SCY35619.1"/>
    </source>
</evidence>
<protein>
    <recommendedName>
        <fullName evidence="2">UPF0102 protein SAMN05661077_1857</fullName>
    </recommendedName>
</protein>
<dbReference type="SUPFAM" id="SSF52980">
    <property type="entry name" value="Restriction endonuclease-like"/>
    <property type="match status" value="1"/>
</dbReference>
<dbReference type="NCBIfam" id="TIGR00252">
    <property type="entry name" value="YraN family protein"/>
    <property type="match status" value="1"/>
</dbReference>
<dbReference type="HAMAP" id="MF_00048">
    <property type="entry name" value="UPF0102"/>
    <property type="match status" value="1"/>
</dbReference>
<name>A0A0P9CPZ3_9GAMM</name>
<dbReference type="InterPro" id="IPR003509">
    <property type="entry name" value="UPF0102_YraN-like"/>
</dbReference>
<dbReference type="NCBIfam" id="NF009150">
    <property type="entry name" value="PRK12497.1-3"/>
    <property type="match status" value="1"/>
</dbReference>
<sequence length="124" mass="14007">MARTPAQRTGDAAEERALTHLRRQGGHRTVTRNFRAKGGEIDLITLEGEVLVFTEVRARADSGFGRPEETVGPRKQRRLIQAARAFLATHPEHAARFCRFDVVAVDGRDLRWIPDAFRLDATWS</sequence>
<dbReference type="EMBL" id="FMUN01000005">
    <property type="protein sequence ID" value="SCY35619.1"/>
    <property type="molecule type" value="Genomic_DNA"/>
</dbReference>
<dbReference type="AlphaFoldDB" id="A0A0P9CPZ3"/>
<dbReference type="InterPro" id="IPR011856">
    <property type="entry name" value="tRNA_endonuc-like_dom_sf"/>
</dbReference>
<gene>
    <name evidence="3" type="ORF">SAMN05661077_1857</name>
</gene>
<keyword evidence="3" id="KW-0378">Hydrolase</keyword>
<evidence type="ECO:0000313" key="4">
    <source>
        <dbReference type="Proteomes" id="UP000183104"/>
    </source>
</evidence>
<comment type="similarity">
    <text evidence="1 2">Belongs to the UPF0102 family.</text>
</comment>
<dbReference type="RefSeq" id="WP_054965437.1">
    <property type="nucleotide sequence ID" value="NZ_FMUN01000005.1"/>
</dbReference>
<dbReference type="Proteomes" id="UP000183104">
    <property type="component" value="Unassembled WGS sequence"/>
</dbReference>
<dbReference type="Gene3D" id="3.40.1350.10">
    <property type="match status" value="1"/>
</dbReference>
<dbReference type="Pfam" id="PF02021">
    <property type="entry name" value="UPF0102"/>
    <property type="match status" value="1"/>
</dbReference>
<dbReference type="GO" id="GO:0004519">
    <property type="term" value="F:endonuclease activity"/>
    <property type="evidence" value="ECO:0007669"/>
    <property type="project" value="UniProtKB-KW"/>
</dbReference>
<dbReference type="STRING" id="381306.AN478_04590"/>
<dbReference type="InterPro" id="IPR011335">
    <property type="entry name" value="Restrct_endonuc-II-like"/>
</dbReference>
<keyword evidence="3" id="KW-0540">Nuclease</keyword>
<dbReference type="OrthoDB" id="9794876at2"/>
<accession>A0A0P9CPZ3</accession>
<evidence type="ECO:0000256" key="2">
    <source>
        <dbReference type="HAMAP-Rule" id="MF_00048"/>
    </source>
</evidence>
<proteinExistence type="inferred from homology"/>
<dbReference type="PANTHER" id="PTHR34039">
    <property type="entry name" value="UPF0102 PROTEIN YRAN"/>
    <property type="match status" value="1"/>
</dbReference>
<dbReference type="CDD" id="cd20736">
    <property type="entry name" value="PoNe_Nuclease"/>
    <property type="match status" value="1"/>
</dbReference>
<reference evidence="4" key="1">
    <citation type="submission" date="2016-10" db="EMBL/GenBank/DDBJ databases">
        <authorList>
            <person name="Varghese N."/>
        </authorList>
    </citation>
    <scope>NUCLEOTIDE SEQUENCE [LARGE SCALE GENOMIC DNA]</scope>
    <source>
        <strain evidence="4">HL 19</strain>
    </source>
</reference>
<organism evidence="3 4">
    <name type="scientific">Thiohalorhabdus denitrificans</name>
    <dbReference type="NCBI Taxonomy" id="381306"/>
    <lineage>
        <taxon>Bacteria</taxon>
        <taxon>Pseudomonadati</taxon>
        <taxon>Pseudomonadota</taxon>
        <taxon>Gammaproteobacteria</taxon>
        <taxon>Thiohalorhabdales</taxon>
        <taxon>Thiohalorhabdaceae</taxon>
        <taxon>Thiohalorhabdus</taxon>
    </lineage>
</organism>
<keyword evidence="3" id="KW-0255">Endonuclease</keyword>
<dbReference type="PANTHER" id="PTHR34039:SF1">
    <property type="entry name" value="UPF0102 PROTEIN YRAN"/>
    <property type="match status" value="1"/>
</dbReference>